<evidence type="ECO:0000256" key="1">
    <source>
        <dbReference type="SAM" id="MobiDB-lite"/>
    </source>
</evidence>
<reference evidence="2" key="2">
    <citation type="journal article" date="2015" name="Data Brief">
        <title>Shoot transcriptome of the giant reed, Arundo donax.</title>
        <authorList>
            <person name="Barrero R.A."/>
            <person name="Guerrero F.D."/>
            <person name="Moolhuijzen P."/>
            <person name="Goolsby J.A."/>
            <person name="Tidwell J."/>
            <person name="Bellgard S.E."/>
            <person name="Bellgard M.I."/>
        </authorList>
    </citation>
    <scope>NUCLEOTIDE SEQUENCE</scope>
    <source>
        <tissue evidence="2">Shoot tissue taken approximately 20 cm above the soil surface</tissue>
    </source>
</reference>
<dbReference type="AlphaFoldDB" id="A0A0A9EJ91"/>
<reference evidence="2" key="1">
    <citation type="submission" date="2014-09" db="EMBL/GenBank/DDBJ databases">
        <authorList>
            <person name="Magalhaes I.L.F."/>
            <person name="Oliveira U."/>
            <person name="Santos F.R."/>
            <person name="Vidigal T.H.D.A."/>
            <person name="Brescovit A.D."/>
            <person name="Santos A.J."/>
        </authorList>
    </citation>
    <scope>NUCLEOTIDE SEQUENCE</scope>
    <source>
        <tissue evidence="2">Shoot tissue taken approximately 20 cm above the soil surface</tissue>
    </source>
</reference>
<accession>A0A0A9EJ91</accession>
<protein>
    <submittedName>
        <fullName evidence="2">Uncharacterized protein</fullName>
    </submittedName>
</protein>
<proteinExistence type="predicted"/>
<sequence>MLSLISDNQTSANTTTSVSQNDFFFEKKS</sequence>
<feature type="region of interest" description="Disordered" evidence="1">
    <location>
        <begin position="1"/>
        <end position="29"/>
    </location>
</feature>
<organism evidence="2">
    <name type="scientific">Arundo donax</name>
    <name type="common">Giant reed</name>
    <name type="synonym">Donax arundinaceus</name>
    <dbReference type="NCBI Taxonomy" id="35708"/>
    <lineage>
        <taxon>Eukaryota</taxon>
        <taxon>Viridiplantae</taxon>
        <taxon>Streptophyta</taxon>
        <taxon>Embryophyta</taxon>
        <taxon>Tracheophyta</taxon>
        <taxon>Spermatophyta</taxon>
        <taxon>Magnoliopsida</taxon>
        <taxon>Liliopsida</taxon>
        <taxon>Poales</taxon>
        <taxon>Poaceae</taxon>
        <taxon>PACMAD clade</taxon>
        <taxon>Arundinoideae</taxon>
        <taxon>Arundineae</taxon>
        <taxon>Arundo</taxon>
    </lineage>
</organism>
<dbReference type="EMBL" id="GBRH01198822">
    <property type="protein sequence ID" value="JAD99073.1"/>
    <property type="molecule type" value="Transcribed_RNA"/>
</dbReference>
<name>A0A0A9EJ91_ARUDO</name>
<evidence type="ECO:0000313" key="2">
    <source>
        <dbReference type="EMBL" id="JAD99073.1"/>
    </source>
</evidence>
<feature type="compositionally biased region" description="Polar residues" evidence="1">
    <location>
        <begin position="1"/>
        <end position="22"/>
    </location>
</feature>